<dbReference type="Pfam" id="PF02586">
    <property type="entry name" value="SRAP"/>
    <property type="match status" value="1"/>
</dbReference>
<evidence type="ECO:0000256" key="7">
    <source>
        <dbReference type="ARBA" id="ARBA00023125"/>
    </source>
</evidence>
<evidence type="ECO:0000256" key="6">
    <source>
        <dbReference type="ARBA" id="ARBA00023124"/>
    </source>
</evidence>
<dbReference type="InterPro" id="IPR003738">
    <property type="entry name" value="SRAP"/>
</dbReference>
<dbReference type="GO" id="GO:0016829">
    <property type="term" value="F:lyase activity"/>
    <property type="evidence" value="ECO:0007669"/>
    <property type="project" value="UniProtKB-KW"/>
</dbReference>
<sequence length="310" mass="34538">MCGRTACALDKDTICQRCTLNPSSSNKPLVPRWDDKRSGHKYVPSYNLAPGSFTPVLVLGKFVGAESIVAIQPMHWGLVPSFAPKESSASFATSNARIESLLQKPSYGSSMRQGKRCVVLAQGFYEWKTTDGRKQPYYIYPSDPKKLLMMAGVFAFHEQKRLFSYSVITADSVGIVADVHHRMPVVLTTDDDVTTWLDPSVLNPQQAQAFLTRIASEAKLAPLSMHSVTQRMNSTKYDYPDCIAPLTELVDSKKSIQARGSSNLMIKFLKRSEEAQATQPSNKKQACDDACISVEKHEEKKRNLIKTETH</sequence>
<evidence type="ECO:0000256" key="3">
    <source>
        <dbReference type="ARBA" id="ARBA00022670"/>
    </source>
</evidence>
<name>A0A4S2LBX5_OPIFE</name>
<dbReference type="PANTHER" id="PTHR13604:SF0">
    <property type="entry name" value="ABASIC SITE PROCESSING PROTEIN HMCES"/>
    <property type="match status" value="1"/>
</dbReference>
<dbReference type="GO" id="GO:0008233">
    <property type="term" value="F:peptidase activity"/>
    <property type="evidence" value="ECO:0007669"/>
    <property type="project" value="UniProtKB-KW"/>
</dbReference>
<gene>
    <name evidence="12" type="ORF">CRM22_008731</name>
</gene>
<organism evidence="12 13">
    <name type="scientific">Opisthorchis felineus</name>
    <dbReference type="NCBI Taxonomy" id="147828"/>
    <lineage>
        <taxon>Eukaryota</taxon>
        <taxon>Metazoa</taxon>
        <taxon>Spiralia</taxon>
        <taxon>Lophotrochozoa</taxon>
        <taxon>Platyhelminthes</taxon>
        <taxon>Trematoda</taxon>
        <taxon>Digenea</taxon>
        <taxon>Opisthorchiida</taxon>
        <taxon>Opisthorchiata</taxon>
        <taxon>Opisthorchiidae</taxon>
        <taxon>Opisthorchis</taxon>
    </lineage>
</organism>
<keyword evidence="13" id="KW-1185">Reference proteome</keyword>
<keyword evidence="4" id="KW-0227">DNA damage</keyword>
<evidence type="ECO:0000256" key="5">
    <source>
        <dbReference type="ARBA" id="ARBA00022801"/>
    </source>
</evidence>
<evidence type="ECO:0000256" key="10">
    <source>
        <dbReference type="ARBA" id="ARBA00030898"/>
    </source>
</evidence>
<dbReference type="AlphaFoldDB" id="A0A4S2LBX5"/>
<dbReference type="Proteomes" id="UP000308267">
    <property type="component" value="Unassembled WGS sequence"/>
</dbReference>
<evidence type="ECO:0000256" key="4">
    <source>
        <dbReference type="ARBA" id="ARBA00022763"/>
    </source>
</evidence>
<comment type="caution">
    <text evidence="12">The sequence shown here is derived from an EMBL/GenBank/DDBJ whole genome shotgun (WGS) entry which is preliminary data.</text>
</comment>
<dbReference type="GO" id="GO:0006508">
    <property type="term" value="P:proteolysis"/>
    <property type="evidence" value="ECO:0007669"/>
    <property type="project" value="UniProtKB-KW"/>
</dbReference>
<dbReference type="GO" id="GO:0003697">
    <property type="term" value="F:single-stranded DNA binding"/>
    <property type="evidence" value="ECO:0007669"/>
    <property type="project" value="InterPro"/>
</dbReference>
<evidence type="ECO:0000313" key="12">
    <source>
        <dbReference type="EMBL" id="TGZ60106.1"/>
    </source>
</evidence>
<keyword evidence="5" id="KW-0378">Hydrolase</keyword>
<dbReference type="InterPro" id="IPR036590">
    <property type="entry name" value="SRAP-like"/>
</dbReference>
<keyword evidence="3" id="KW-0645">Protease</keyword>
<keyword evidence="8" id="KW-0456">Lyase</keyword>
<dbReference type="PANTHER" id="PTHR13604">
    <property type="entry name" value="DC12-RELATED"/>
    <property type="match status" value="1"/>
</dbReference>
<proteinExistence type="inferred from homology"/>
<accession>A0A4S2LBX5</accession>
<keyword evidence="6" id="KW-0190">Covalent protein-DNA linkage</keyword>
<evidence type="ECO:0000256" key="2">
    <source>
        <dbReference type="ARBA" id="ARBA00015888"/>
    </source>
</evidence>
<dbReference type="OrthoDB" id="2111841at2759"/>
<dbReference type="STRING" id="147828.A0A4S2LBX5"/>
<evidence type="ECO:0000256" key="11">
    <source>
        <dbReference type="ARBA" id="ARBA00031130"/>
    </source>
</evidence>
<reference evidence="12 13" key="1">
    <citation type="journal article" date="2019" name="BMC Genomics">
        <title>New insights from Opisthorchis felineus genome: update on genomics of the epidemiologically important liver flukes.</title>
        <authorList>
            <person name="Ershov N.I."/>
            <person name="Mordvinov V.A."/>
            <person name="Prokhortchouk E.B."/>
            <person name="Pakharukova M.Y."/>
            <person name="Gunbin K.V."/>
            <person name="Ustyantsev K."/>
            <person name="Genaev M.A."/>
            <person name="Blinov A.G."/>
            <person name="Mazur A."/>
            <person name="Boulygina E."/>
            <person name="Tsygankova S."/>
            <person name="Khrameeva E."/>
            <person name="Chekanov N."/>
            <person name="Fan G."/>
            <person name="Xiao A."/>
            <person name="Zhang H."/>
            <person name="Xu X."/>
            <person name="Yang H."/>
            <person name="Solovyev V."/>
            <person name="Lee S.M."/>
            <person name="Liu X."/>
            <person name="Afonnikov D.A."/>
            <person name="Skryabin K.G."/>
        </authorList>
    </citation>
    <scope>NUCLEOTIDE SEQUENCE [LARGE SCALE GENOMIC DNA]</scope>
    <source>
        <strain evidence="12">AK-0245</strain>
        <tissue evidence="12">Whole organism</tissue>
    </source>
</reference>
<comment type="similarity">
    <text evidence="1">Belongs to the SOS response-associated peptidase family.</text>
</comment>
<dbReference type="GO" id="GO:0106300">
    <property type="term" value="P:protein-DNA covalent cross-linking repair"/>
    <property type="evidence" value="ECO:0007669"/>
    <property type="project" value="InterPro"/>
</dbReference>
<dbReference type="EMBL" id="SJOL01008583">
    <property type="protein sequence ID" value="TGZ60106.1"/>
    <property type="molecule type" value="Genomic_DNA"/>
</dbReference>
<evidence type="ECO:0000256" key="9">
    <source>
        <dbReference type="ARBA" id="ARBA00030390"/>
    </source>
</evidence>
<keyword evidence="7" id="KW-0238">DNA-binding</keyword>
<dbReference type="SUPFAM" id="SSF143081">
    <property type="entry name" value="BB1717-like"/>
    <property type="match status" value="1"/>
</dbReference>
<evidence type="ECO:0000256" key="1">
    <source>
        <dbReference type="ARBA" id="ARBA00008136"/>
    </source>
</evidence>
<dbReference type="Gene3D" id="3.90.1680.10">
    <property type="entry name" value="SOS response associated peptidase-like"/>
    <property type="match status" value="1"/>
</dbReference>
<evidence type="ECO:0000256" key="8">
    <source>
        <dbReference type="ARBA" id="ARBA00023239"/>
    </source>
</evidence>
<protein>
    <recommendedName>
        <fullName evidence="2">Abasic site processing protein HMCES</fullName>
    </recommendedName>
    <alternativeName>
        <fullName evidence="9">Embryonic stem cell-specific 5-hydroxymethylcytosine-binding protein</fullName>
    </alternativeName>
    <alternativeName>
        <fullName evidence="10">Peptidase HMCES</fullName>
    </alternativeName>
    <alternativeName>
        <fullName evidence="11">SRAP domain-containing protein 1</fullName>
    </alternativeName>
</protein>
<evidence type="ECO:0000313" key="13">
    <source>
        <dbReference type="Proteomes" id="UP000308267"/>
    </source>
</evidence>